<dbReference type="EMBL" id="CM042029">
    <property type="protein sequence ID" value="KAI3795051.1"/>
    <property type="molecule type" value="Genomic_DNA"/>
</dbReference>
<evidence type="ECO:0000313" key="2">
    <source>
        <dbReference type="Proteomes" id="UP001056120"/>
    </source>
</evidence>
<sequence length="98" mass="11215">MVEFDETEAKRSQFSFFTTNHNQSISLSLYIYTSSGLKIKRPTRDHHPTSRWWIMGADGSSRTGYCRCRSLDMLSDEEGDIHDIPATFDDMAGRDCGE</sequence>
<organism evidence="1 2">
    <name type="scientific">Smallanthus sonchifolius</name>
    <dbReference type="NCBI Taxonomy" id="185202"/>
    <lineage>
        <taxon>Eukaryota</taxon>
        <taxon>Viridiplantae</taxon>
        <taxon>Streptophyta</taxon>
        <taxon>Embryophyta</taxon>
        <taxon>Tracheophyta</taxon>
        <taxon>Spermatophyta</taxon>
        <taxon>Magnoliopsida</taxon>
        <taxon>eudicotyledons</taxon>
        <taxon>Gunneridae</taxon>
        <taxon>Pentapetalae</taxon>
        <taxon>asterids</taxon>
        <taxon>campanulids</taxon>
        <taxon>Asterales</taxon>
        <taxon>Asteraceae</taxon>
        <taxon>Asteroideae</taxon>
        <taxon>Heliantheae alliance</taxon>
        <taxon>Millerieae</taxon>
        <taxon>Smallanthus</taxon>
    </lineage>
</organism>
<reference evidence="2" key="1">
    <citation type="journal article" date="2022" name="Mol. Ecol. Resour.">
        <title>The genomes of chicory, endive, great burdock and yacon provide insights into Asteraceae palaeo-polyploidization history and plant inulin production.</title>
        <authorList>
            <person name="Fan W."/>
            <person name="Wang S."/>
            <person name="Wang H."/>
            <person name="Wang A."/>
            <person name="Jiang F."/>
            <person name="Liu H."/>
            <person name="Zhao H."/>
            <person name="Xu D."/>
            <person name="Zhang Y."/>
        </authorList>
    </citation>
    <scope>NUCLEOTIDE SEQUENCE [LARGE SCALE GENOMIC DNA]</scope>
    <source>
        <strain evidence="2">cv. Yunnan</strain>
    </source>
</reference>
<comment type="caution">
    <text evidence="1">The sequence shown here is derived from an EMBL/GenBank/DDBJ whole genome shotgun (WGS) entry which is preliminary data.</text>
</comment>
<dbReference type="Proteomes" id="UP001056120">
    <property type="component" value="Linkage Group LG12"/>
</dbReference>
<evidence type="ECO:0000313" key="1">
    <source>
        <dbReference type="EMBL" id="KAI3795051.1"/>
    </source>
</evidence>
<keyword evidence="2" id="KW-1185">Reference proteome</keyword>
<name>A0ACB9HHT3_9ASTR</name>
<reference evidence="1 2" key="2">
    <citation type="journal article" date="2022" name="Mol. Ecol. Resour.">
        <title>The genomes of chicory, endive, great burdock and yacon provide insights into Asteraceae paleo-polyploidization history and plant inulin production.</title>
        <authorList>
            <person name="Fan W."/>
            <person name="Wang S."/>
            <person name="Wang H."/>
            <person name="Wang A."/>
            <person name="Jiang F."/>
            <person name="Liu H."/>
            <person name="Zhao H."/>
            <person name="Xu D."/>
            <person name="Zhang Y."/>
        </authorList>
    </citation>
    <scope>NUCLEOTIDE SEQUENCE [LARGE SCALE GENOMIC DNA]</scope>
    <source>
        <strain evidence="2">cv. Yunnan</strain>
        <tissue evidence="1">Leaves</tissue>
    </source>
</reference>
<protein>
    <submittedName>
        <fullName evidence="1">Uncharacterized protein</fullName>
    </submittedName>
</protein>
<accession>A0ACB9HHT3</accession>
<gene>
    <name evidence="1" type="ORF">L1987_37695</name>
</gene>
<proteinExistence type="predicted"/>